<feature type="compositionally biased region" description="Basic and acidic residues" evidence="2">
    <location>
        <begin position="115"/>
        <end position="126"/>
    </location>
</feature>
<gene>
    <name evidence="3" type="ORF">I5E68_07305</name>
</gene>
<evidence type="ECO:0000313" key="3">
    <source>
        <dbReference type="EMBL" id="MBH0112757.1"/>
    </source>
</evidence>
<dbReference type="Proteomes" id="UP000617634">
    <property type="component" value="Unassembled WGS sequence"/>
</dbReference>
<dbReference type="EMBL" id="JADZGI010000001">
    <property type="protein sequence ID" value="MBH0112757.1"/>
    <property type="molecule type" value="Genomic_DNA"/>
</dbReference>
<feature type="coiled-coil region" evidence="1">
    <location>
        <begin position="26"/>
        <end position="53"/>
    </location>
</feature>
<evidence type="ECO:0000256" key="1">
    <source>
        <dbReference type="SAM" id="Coils"/>
    </source>
</evidence>
<name>A0A931HBH4_9SPHN</name>
<evidence type="ECO:0000256" key="2">
    <source>
        <dbReference type="SAM" id="MobiDB-lite"/>
    </source>
</evidence>
<evidence type="ECO:0000313" key="4">
    <source>
        <dbReference type="Proteomes" id="UP000617634"/>
    </source>
</evidence>
<keyword evidence="4" id="KW-1185">Reference proteome</keyword>
<keyword evidence="1" id="KW-0175">Coiled coil</keyword>
<accession>A0A931HBH4</accession>
<organism evidence="3 4">
    <name type="scientific">Novosphingobium aureum</name>
    <dbReference type="NCBI Taxonomy" id="2792964"/>
    <lineage>
        <taxon>Bacteria</taxon>
        <taxon>Pseudomonadati</taxon>
        <taxon>Pseudomonadota</taxon>
        <taxon>Alphaproteobacteria</taxon>
        <taxon>Sphingomonadales</taxon>
        <taxon>Sphingomonadaceae</taxon>
        <taxon>Novosphingobium</taxon>
    </lineage>
</organism>
<dbReference type="RefSeq" id="WP_197162498.1">
    <property type="nucleotide sequence ID" value="NZ_JADZGI010000001.1"/>
</dbReference>
<sequence>MTRQIAYSAILFLATMALVSCSSSREEELARELAEARQTAAEEAAARKAAEREAAAIRAHARDAALAEFYSDSGAGQAAAGSAGGGDTIAPIGPEAAPAPVDEAEVGIELQPVARADDRHEPAFSA</sequence>
<reference evidence="3" key="1">
    <citation type="submission" date="2020-11" db="EMBL/GenBank/DDBJ databases">
        <title>Novosphingobium aureum sp. nov., a marine bacterium isolated from sediment of a salt flat.</title>
        <authorList>
            <person name="Yoo Y."/>
            <person name="Kim J.-J."/>
        </authorList>
    </citation>
    <scope>NUCLEOTIDE SEQUENCE</scope>
    <source>
        <strain evidence="3">YJ-S2-02</strain>
    </source>
</reference>
<feature type="compositionally biased region" description="Low complexity" evidence="2">
    <location>
        <begin position="89"/>
        <end position="101"/>
    </location>
</feature>
<proteinExistence type="predicted"/>
<dbReference type="AlphaFoldDB" id="A0A931HBH4"/>
<feature type="region of interest" description="Disordered" evidence="2">
    <location>
        <begin position="75"/>
        <end position="126"/>
    </location>
</feature>
<comment type="caution">
    <text evidence="3">The sequence shown here is derived from an EMBL/GenBank/DDBJ whole genome shotgun (WGS) entry which is preliminary data.</text>
</comment>
<protein>
    <submittedName>
        <fullName evidence="3">Uncharacterized protein</fullName>
    </submittedName>
</protein>
<dbReference type="PROSITE" id="PS51257">
    <property type="entry name" value="PROKAR_LIPOPROTEIN"/>
    <property type="match status" value="1"/>
</dbReference>